<proteinExistence type="predicted"/>
<dbReference type="Proteomes" id="UP000789920">
    <property type="component" value="Unassembled WGS sequence"/>
</dbReference>
<protein>
    <submittedName>
        <fullName evidence="1">533_t:CDS:1</fullName>
    </submittedName>
</protein>
<gene>
    <name evidence="1" type="ORF">RPERSI_LOCUS18010</name>
</gene>
<accession>A0ACA9RAN6</accession>
<evidence type="ECO:0000313" key="1">
    <source>
        <dbReference type="EMBL" id="CAG8783954.1"/>
    </source>
</evidence>
<organism evidence="1 2">
    <name type="scientific">Racocetra persica</name>
    <dbReference type="NCBI Taxonomy" id="160502"/>
    <lineage>
        <taxon>Eukaryota</taxon>
        <taxon>Fungi</taxon>
        <taxon>Fungi incertae sedis</taxon>
        <taxon>Mucoromycota</taxon>
        <taxon>Glomeromycotina</taxon>
        <taxon>Glomeromycetes</taxon>
        <taxon>Diversisporales</taxon>
        <taxon>Gigasporaceae</taxon>
        <taxon>Racocetra</taxon>
    </lineage>
</organism>
<evidence type="ECO:0000313" key="2">
    <source>
        <dbReference type="Proteomes" id="UP000789920"/>
    </source>
</evidence>
<reference evidence="1" key="1">
    <citation type="submission" date="2021-06" db="EMBL/GenBank/DDBJ databases">
        <authorList>
            <person name="Kallberg Y."/>
            <person name="Tangrot J."/>
            <person name="Rosling A."/>
        </authorList>
    </citation>
    <scope>NUCLEOTIDE SEQUENCE</scope>
    <source>
        <strain evidence="1">MA461A</strain>
    </source>
</reference>
<sequence length="119" mass="13658">NLEDFRNALLANSQYELRVEVNQRCLVDKMLARYSSEFAVFRELLQNSDDANSLAANIVFIGTIGESYSRMLFKNNGFAFRQQDWDRLKRIAEGNLDEQKIGAFGVGFYSVFSICEEPL</sequence>
<keyword evidence="2" id="KW-1185">Reference proteome</keyword>
<name>A0ACA9RAN6_9GLOM</name>
<comment type="caution">
    <text evidence="1">The sequence shown here is derived from an EMBL/GenBank/DDBJ whole genome shotgun (WGS) entry which is preliminary data.</text>
</comment>
<dbReference type="EMBL" id="CAJVQC010046998">
    <property type="protein sequence ID" value="CAG8783954.1"/>
    <property type="molecule type" value="Genomic_DNA"/>
</dbReference>
<feature type="non-terminal residue" evidence="1">
    <location>
        <position position="1"/>
    </location>
</feature>